<name>A0A521B2D1_9BACL</name>
<protein>
    <submittedName>
        <fullName evidence="1">Uncharacterized protein</fullName>
    </submittedName>
</protein>
<keyword evidence="2" id="KW-1185">Reference proteome</keyword>
<dbReference type="AlphaFoldDB" id="A0A521B2D1"/>
<evidence type="ECO:0000313" key="1">
    <source>
        <dbReference type="EMBL" id="SMO41185.1"/>
    </source>
</evidence>
<evidence type="ECO:0000313" key="2">
    <source>
        <dbReference type="Proteomes" id="UP000315636"/>
    </source>
</evidence>
<reference evidence="1 2" key="1">
    <citation type="submission" date="2017-05" db="EMBL/GenBank/DDBJ databases">
        <authorList>
            <person name="Varghese N."/>
            <person name="Submissions S."/>
        </authorList>
    </citation>
    <scope>NUCLEOTIDE SEQUENCE [LARGE SCALE GENOMIC DNA]</scope>
    <source>
        <strain evidence="1 2">DSM 45474</strain>
    </source>
</reference>
<accession>A0A521B2D1</accession>
<dbReference type="Proteomes" id="UP000315636">
    <property type="component" value="Unassembled WGS sequence"/>
</dbReference>
<proteinExistence type="predicted"/>
<dbReference type="EMBL" id="FXTI01000001">
    <property type="protein sequence ID" value="SMO41185.1"/>
    <property type="molecule type" value="Genomic_DNA"/>
</dbReference>
<organism evidence="1 2">
    <name type="scientific">Melghirimyces algeriensis</name>
    <dbReference type="NCBI Taxonomy" id="910412"/>
    <lineage>
        <taxon>Bacteria</taxon>
        <taxon>Bacillati</taxon>
        <taxon>Bacillota</taxon>
        <taxon>Bacilli</taxon>
        <taxon>Bacillales</taxon>
        <taxon>Thermoactinomycetaceae</taxon>
        <taxon>Melghirimyces</taxon>
    </lineage>
</organism>
<sequence>MNTFLENRHRRKVGKGRFAEVGGGAETPLAGRFAE</sequence>
<gene>
    <name evidence="1" type="ORF">SAMN06264849_101494</name>
</gene>